<dbReference type="GeneID" id="33563800"/>
<comment type="caution">
    <text evidence="4">The sequence shown here is derived from an EMBL/GenBank/DDBJ whole genome shotgun (WGS) entry which is preliminary data.</text>
</comment>
<dbReference type="GO" id="GO:0003676">
    <property type="term" value="F:nucleic acid binding"/>
    <property type="evidence" value="ECO:0007669"/>
    <property type="project" value="InterPro"/>
</dbReference>
<proteinExistence type="predicted"/>
<organism evidence="4 5">
    <name type="scientific">Lobosporangium transversale</name>
    <dbReference type="NCBI Taxonomy" id="64571"/>
    <lineage>
        <taxon>Eukaryota</taxon>
        <taxon>Fungi</taxon>
        <taxon>Fungi incertae sedis</taxon>
        <taxon>Mucoromycota</taxon>
        <taxon>Mortierellomycotina</taxon>
        <taxon>Mortierellomycetes</taxon>
        <taxon>Mortierellales</taxon>
        <taxon>Mortierellaceae</taxon>
        <taxon>Lobosporangium</taxon>
    </lineage>
</organism>
<dbReference type="STRING" id="64571.A0A1Y2GUF0"/>
<evidence type="ECO:0000256" key="2">
    <source>
        <dbReference type="SAM" id="MobiDB-lite"/>
    </source>
</evidence>
<evidence type="ECO:0000256" key="1">
    <source>
        <dbReference type="SAM" id="Coils"/>
    </source>
</evidence>
<dbReference type="Pfam" id="PF13821">
    <property type="entry name" value="DUF4187"/>
    <property type="match status" value="1"/>
</dbReference>
<feature type="region of interest" description="Disordered" evidence="2">
    <location>
        <begin position="204"/>
        <end position="233"/>
    </location>
</feature>
<dbReference type="InterPro" id="IPR000467">
    <property type="entry name" value="G_patch_dom"/>
</dbReference>
<name>A0A1Y2GUF0_9FUNG</name>
<reference evidence="4 5" key="1">
    <citation type="submission" date="2016-07" db="EMBL/GenBank/DDBJ databases">
        <title>Pervasive Adenine N6-methylation of Active Genes in Fungi.</title>
        <authorList>
            <consortium name="DOE Joint Genome Institute"/>
            <person name="Mondo S.J."/>
            <person name="Dannebaum R.O."/>
            <person name="Kuo R.C."/>
            <person name="Labutti K."/>
            <person name="Haridas S."/>
            <person name="Kuo A."/>
            <person name="Salamov A."/>
            <person name="Ahrendt S.R."/>
            <person name="Lipzen A."/>
            <person name="Sullivan W."/>
            <person name="Andreopoulos W.B."/>
            <person name="Clum A."/>
            <person name="Lindquist E."/>
            <person name="Daum C."/>
            <person name="Ramamoorthy G.K."/>
            <person name="Gryganskyi A."/>
            <person name="Culley D."/>
            <person name="Magnuson J.K."/>
            <person name="James T.Y."/>
            <person name="O'Malley M.A."/>
            <person name="Stajich J.E."/>
            <person name="Spatafora J.W."/>
            <person name="Visel A."/>
            <person name="Grigoriev I.V."/>
        </authorList>
    </citation>
    <scope>NUCLEOTIDE SEQUENCE [LARGE SCALE GENOMIC DNA]</scope>
    <source>
        <strain evidence="4 5">NRRL 3116</strain>
    </source>
</reference>
<dbReference type="GO" id="GO:0000776">
    <property type="term" value="C:kinetochore"/>
    <property type="evidence" value="ECO:0007669"/>
    <property type="project" value="TreeGrafter"/>
</dbReference>
<dbReference type="InterPro" id="IPR039249">
    <property type="entry name" value="GPATCH11"/>
</dbReference>
<dbReference type="InterPro" id="IPR025239">
    <property type="entry name" value="DUF4187"/>
</dbReference>
<dbReference type="InParanoid" id="A0A1Y2GUF0"/>
<dbReference type="RefSeq" id="XP_021882883.1">
    <property type="nucleotide sequence ID" value="XM_022021956.1"/>
</dbReference>
<feature type="coiled-coil region" evidence="1">
    <location>
        <begin position="145"/>
        <end position="172"/>
    </location>
</feature>
<evidence type="ECO:0000259" key="3">
    <source>
        <dbReference type="PROSITE" id="PS50174"/>
    </source>
</evidence>
<dbReference type="Pfam" id="PF01585">
    <property type="entry name" value="G-patch"/>
    <property type="match status" value="1"/>
</dbReference>
<dbReference type="Proteomes" id="UP000193648">
    <property type="component" value="Unassembled WGS sequence"/>
</dbReference>
<protein>
    <recommendedName>
        <fullName evidence="3">G-patch domain-containing protein</fullName>
    </recommendedName>
</protein>
<evidence type="ECO:0000313" key="4">
    <source>
        <dbReference type="EMBL" id="ORZ20974.1"/>
    </source>
</evidence>
<dbReference type="OrthoDB" id="786951at2759"/>
<evidence type="ECO:0000313" key="5">
    <source>
        <dbReference type="Proteomes" id="UP000193648"/>
    </source>
</evidence>
<dbReference type="PANTHER" id="PTHR21032">
    <property type="entry name" value="G PATCH DOMAIN-CONTAINING PROTEIN 11"/>
    <property type="match status" value="1"/>
</dbReference>
<keyword evidence="1" id="KW-0175">Coiled coil</keyword>
<gene>
    <name evidence="4" type="ORF">BCR41DRAFT_334827</name>
</gene>
<keyword evidence="5" id="KW-1185">Reference proteome</keyword>
<sequence length="379" mass="43642">MINPKQPQQEVEEEDYMSEAFLNNLVQQENQDVKAKKANMTYSERRRQKQLEHIANLPKPLHVREKEARTQGLQKEIGEDNKGMAMLLKMGFKKGGTLGARKQSSDSELVPTLSPSNLNAENVAARPEALRVPLAIEIKQGRGGLGMDSERKRQAEEELKRHEEEARLAFDQDFRGQKRDLFDLAKWTRQLTAARSICMRMDSNSARRKTERMEPENQKKVPEESDPAADIEHNQRRRSNPFWWIDDSVSDEILGTSMMGPGAHVENEQDQGVTPELMTSELGDDERRGNDLSHGVEKRIKLDPLQSAEIYEDVVQEEVEEPPKWGERPSFAQLEVREKLDRVVKYLRDEYCYCFWCSALYDSPTDLKEICPGESEDDH</sequence>
<dbReference type="PANTHER" id="PTHR21032:SF0">
    <property type="entry name" value="G PATCH DOMAIN-CONTAINING PROTEIN 11"/>
    <property type="match status" value="1"/>
</dbReference>
<feature type="domain" description="G-patch" evidence="3">
    <location>
        <begin position="79"/>
        <end position="150"/>
    </location>
</feature>
<dbReference type="SMART" id="SM00443">
    <property type="entry name" value="G_patch"/>
    <property type="match status" value="1"/>
</dbReference>
<dbReference type="EMBL" id="MCFF01000012">
    <property type="protein sequence ID" value="ORZ20974.1"/>
    <property type="molecule type" value="Genomic_DNA"/>
</dbReference>
<feature type="compositionally biased region" description="Basic and acidic residues" evidence="2">
    <location>
        <begin position="211"/>
        <end position="223"/>
    </location>
</feature>
<dbReference type="AlphaFoldDB" id="A0A1Y2GUF0"/>
<accession>A0A1Y2GUF0</accession>
<dbReference type="SMART" id="SM01173">
    <property type="entry name" value="DUF4187"/>
    <property type="match status" value="1"/>
</dbReference>
<dbReference type="PROSITE" id="PS50174">
    <property type="entry name" value="G_PATCH"/>
    <property type="match status" value="1"/>
</dbReference>